<reference evidence="1 2" key="1">
    <citation type="submission" date="2019-05" db="EMBL/GenBank/DDBJ databases">
        <title>Emergence of the Ug99 lineage of the wheat stem rust pathogen through somatic hybridization.</title>
        <authorList>
            <person name="Li F."/>
            <person name="Upadhyaya N.M."/>
            <person name="Sperschneider J."/>
            <person name="Matny O."/>
            <person name="Nguyen-Phuc H."/>
            <person name="Mago R."/>
            <person name="Raley C."/>
            <person name="Miller M.E."/>
            <person name="Silverstein K.A.T."/>
            <person name="Henningsen E."/>
            <person name="Hirsch C.D."/>
            <person name="Visser B."/>
            <person name="Pretorius Z.A."/>
            <person name="Steffenson B.J."/>
            <person name="Schwessinger B."/>
            <person name="Dodds P.N."/>
            <person name="Figueroa M."/>
        </authorList>
    </citation>
    <scope>NUCLEOTIDE SEQUENCE [LARGE SCALE GENOMIC DNA]</scope>
    <source>
        <strain evidence="1 2">Ug99</strain>
    </source>
</reference>
<name>A0A5B0SKQ8_PUCGR</name>
<proteinExistence type="predicted"/>
<evidence type="ECO:0000313" key="2">
    <source>
        <dbReference type="Proteomes" id="UP000325313"/>
    </source>
</evidence>
<dbReference type="Proteomes" id="UP000325313">
    <property type="component" value="Unassembled WGS sequence"/>
</dbReference>
<evidence type="ECO:0000313" key="1">
    <source>
        <dbReference type="EMBL" id="KAA1138482.1"/>
    </source>
</evidence>
<accession>A0A5B0SKQ8</accession>
<protein>
    <submittedName>
        <fullName evidence="1">Uncharacterized protein</fullName>
    </submittedName>
</protein>
<gene>
    <name evidence="1" type="ORF">PGTUg99_017403</name>
</gene>
<comment type="caution">
    <text evidence="1">The sequence shown here is derived from an EMBL/GenBank/DDBJ whole genome shotgun (WGS) entry which is preliminary data.</text>
</comment>
<dbReference type="AlphaFoldDB" id="A0A5B0SKQ8"/>
<organism evidence="1 2">
    <name type="scientific">Puccinia graminis f. sp. tritici</name>
    <dbReference type="NCBI Taxonomy" id="56615"/>
    <lineage>
        <taxon>Eukaryota</taxon>
        <taxon>Fungi</taxon>
        <taxon>Dikarya</taxon>
        <taxon>Basidiomycota</taxon>
        <taxon>Pucciniomycotina</taxon>
        <taxon>Pucciniomycetes</taxon>
        <taxon>Pucciniales</taxon>
        <taxon>Pucciniaceae</taxon>
        <taxon>Puccinia</taxon>
    </lineage>
</organism>
<sequence length="88" mass="9794">MSTLNPWETNSVPFLTQMEFIKLRLNAAQDQDFRGAKKGSPKDKVATFFISVAHILYNPPLIYSQLPPPNAPLCVERLGQPSRGIGPK</sequence>
<dbReference type="EMBL" id="VDEP01000002">
    <property type="protein sequence ID" value="KAA1138482.1"/>
    <property type="molecule type" value="Genomic_DNA"/>
</dbReference>